<dbReference type="Pfam" id="PF11947">
    <property type="entry name" value="DUF3464"/>
    <property type="match status" value="1"/>
</dbReference>
<evidence type="ECO:0000313" key="4">
    <source>
        <dbReference type="Proteomes" id="UP001165080"/>
    </source>
</evidence>
<feature type="transmembrane region" description="Helical" evidence="2">
    <location>
        <begin position="95"/>
        <end position="115"/>
    </location>
</feature>
<dbReference type="Proteomes" id="UP001165080">
    <property type="component" value="Unassembled WGS sequence"/>
</dbReference>
<accession>A0A9W6BHX5</accession>
<dbReference type="PANTHER" id="PTHR34575:SF1">
    <property type="entry name" value="PROTEIN PAM68, CHLOROPLASTIC"/>
    <property type="match status" value="1"/>
</dbReference>
<protein>
    <recommendedName>
        <fullName evidence="5">Protein PAM68, chloroplastic</fullName>
    </recommendedName>
</protein>
<keyword evidence="2" id="KW-1133">Transmembrane helix</keyword>
<feature type="region of interest" description="Disordered" evidence="1">
    <location>
        <begin position="39"/>
        <end position="78"/>
    </location>
</feature>
<keyword evidence="2" id="KW-0472">Membrane</keyword>
<comment type="caution">
    <text evidence="3">The sequence shown here is derived from an EMBL/GenBank/DDBJ whole genome shotgun (WGS) entry which is preliminary data.</text>
</comment>
<dbReference type="PANTHER" id="PTHR34575">
    <property type="entry name" value="PROTEIN PAM68, CHLOROPLASTIC"/>
    <property type="match status" value="1"/>
</dbReference>
<proteinExistence type="predicted"/>
<feature type="transmembrane region" description="Helical" evidence="2">
    <location>
        <begin position="127"/>
        <end position="149"/>
    </location>
</feature>
<dbReference type="AlphaFoldDB" id="A0A9W6BHX5"/>
<sequence>MAASSTVRPFTGMWQLNGSALLRPARCTRVVLQPMAARKGFGDQKKEQAKRPEAPTQQGSPAAYDSQPQPASMGARSRVVRETPQVVVDRMFRRILICTGLPVFTGMALFPLFYWLRVVQDIEYPLWIVYVAQVLTFGGGLLGITYGALSSSWDPSREGSALGWTELQANLAILLNRNKQQQE</sequence>
<gene>
    <name evidence="3" type="primary">PLEST009042</name>
    <name evidence="3" type="ORF">PLESTB_000623700</name>
</gene>
<evidence type="ECO:0000313" key="3">
    <source>
        <dbReference type="EMBL" id="GLC52389.1"/>
    </source>
</evidence>
<name>A0A9W6BHX5_9CHLO</name>
<evidence type="ECO:0008006" key="5">
    <source>
        <dbReference type="Google" id="ProtNLM"/>
    </source>
</evidence>
<dbReference type="InterPro" id="IPR021855">
    <property type="entry name" value="PAM68-like"/>
</dbReference>
<organism evidence="3 4">
    <name type="scientific">Pleodorina starrii</name>
    <dbReference type="NCBI Taxonomy" id="330485"/>
    <lineage>
        <taxon>Eukaryota</taxon>
        <taxon>Viridiplantae</taxon>
        <taxon>Chlorophyta</taxon>
        <taxon>core chlorophytes</taxon>
        <taxon>Chlorophyceae</taxon>
        <taxon>CS clade</taxon>
        <taxon>Chlamydomonadales</taxon>
        <taxon>Volvocaceae</taxon>
        <taxon>Pleodorina</taxon>
    </lineage>
</organism>
<feature type="compositionally biased region" description="Basic and acidic residues" evidence="1">
    <location>
        <begin position="40"/>
        <end position="53"/>
    </location>
</feature>
<feature type="compositionally biased region" description="Polar residues" evidence="1">
    <location>
        <begin position="55"/>
        <end position="70"/>
    </location>
</feature>
<evidence type="ECO:0000256" key="1">
    <source>
        <dbReference type="SAM" id="MobiDB-lite"/>
    </source>
</evidence>
<evidence type="ECO:0000256" key="2">
    <source>
        <dbReference type="SAM" id="Phobius"/>
    </source>
</evidence>
<reference evidence="3 4" key="1">
    <citation type="journal article" date="2023" name="Commun. Biol.">
        <title>Reorganization of the ancestral sex-determining regions during the evolution of trioecy in Pleodorina starrii.</title>
        <authorList>
            <person name="Takahashi K."/>
            <person name="Suzuki S."/>
            <person name="Kawai-Toyooka H."/>
            <person name="Yamamoto K."/>
            <person name="Hamaji T."/>
            <person name="Ootsuki R."/>
            <person name="Yamaguchi H."/>
            <person name="Kawachi M."/>
            <person name="Higashiyama T."/>
            <person name="Nozaki H."/>
        </authorList>
    </citation>
    <scope>NUCLEOTIDE SEQUENCE [LARGE SCALE GENOMIC DNA]</scope>
    <source>
        <strain evidence="3 4">NIES-4479</strain>
    </source>
</reference>
<keyword evidence="4" id="KW-1185">Reference proteome</keyword>
<dbReference type="EMBL" id="BRXU01000006">
    <property type="protein sequence ID" value="GLC52389.1"/>
    <property type="molecule type" value="Genomic_DNA"/>
</dbReference>
<keyword evidence="2" id="KW-0812">Transmembrane</keyword>